<dbReference type="Gene3D" id="1.25.10.10">
    <property type="entry name" value="Leucine-rich Repeat Variant"/>
    <property type="match status" value="1"/>
</dbReference>
<keyword evidence="1" id="KW-0175">Coiled coil</keyword>
<dbReference type="InterPro" id="IPR016024">
    <property type="entry name" value="ARM-type_fold"/>
</dbReference>
<dbReference type="Proteomes" id="UP000315700">
    <property type="component" value="Chromosome"/>
</dbReference>
<dbReference type="AlphaFoldDB" id="A0A517SKY1"/>
<gene>
    <name evidence="3" type="ORF">Pan44_48490</name>
</gene>
<dbReference type="InterPro" id="IPR011989">
    <property type="entry name" value="ARM-like"/>
</dbReference>
<evidence type="ECO:0000313" key="3">
    <source>
        <dbReference type="EMBL" id="QDT56789.1"/>
    </source>
</evidence>
<name>A0A517SKY1_9PLAN</name>
<dbReference type="SUPFAM" id="SSF48371">
    <property type="entry name" value="ARM repeat"/>
    <property type="match status" value="1"/>
</dbReference>
<feature type="coiled-coil region" evidence="1">
    <location>
        <begin position="33"/>
        <end position="85"/>
    </location>
</feature>
<organism evidence="3 4">
    <name type="scientific">Caulifigura coniformis</name>
    <dbReference type="NCBI Taxonomy" id="2527983"/>
    <lineage>
        <taxon>Bacteria</taxon>
        <taxon>Pseudomonadati</taxon>
        <taxon>Planctomycetota</taxon>
        <taxon>Planctomycetia</taxon>
        <taxon>Planctomycetales</taxon>
        <taxon>Planctomycetaceae</taxon>
        <taxon>Caulifigura</taxon>
    </lineage>
</organism>
<dbReference type="EMBL" id="CP036271">
    <property type="protein sequence ID" value="QDT56789.1"/>
    <property type="molecule type" value="Genomic_DNA"/>
</dbReference>
<dbReference type="KEGG" id="ccos:Pan44_48490"/>
<accession>A0A517SKY1</accession>
<evidence type="ECO:0008006" key="5">
    <source>
        <dbReference type="Google" id="ProtNLM"/>
    </source>
</evidence>
<keyword evidence="4" id="KW-1185">Reference proteome</keyword>
<dbReference type="RefSeq" id="WP_145034213.1">
    <property type="nucleotide sequence ID" value="NZ_CP036271.1"/>
</dbReference>
<evidence type="ECO:0000313" key="4">
    <source>
        <dbReference type="Proteomes" id="UP000315700"/>
    </source>
</evidence>
<keyword evidence="2" id="KW-0732">Signal</keyword>
<dbReference type="InParanoid" id="A0A517SKY1"/>
<proteinExistence type="predicted"/>
<evidence type="ECO:0000256" key="2">
    <source>
        <dbReference type="SAM" id="SignalP"/>
    </source>
</evidence>
<evidence type="ECO:0000256" key="1">
    <source>
        <dbReference type="SAM" id="Coils"/>
    </source>
</evidence>
<sequence precursor="true">MDFRRSTAVLAVQLTLAIPAYAQESAPSAAAAAKESLEAADQLQKKVAEWRAAIGKEGIPDPAALAELQKTLESASGEVRLLTRMSAGARQNAAKLEKQWVNDLRSIGSGADRQRTQALGEIRDALKGADPQRRVAALRALSQTGDVKFDRAGLRERLLELTGEARGAELLAALYALANVDRQPSDLKVVQDAYVRDPDALKSSISHLLHMSSDKGRIEGESERIIMGLLKSDDRNVRREVLRGLWGARVSDALAARLVELVSDQASHHDAIYFGVSTLSEKNEAVIACLIETLSDPDWVNNGGRALWGLGFGIPDSLKLKVAGALVELHNQRTDPRIRDACQKLVAKYGGESMTAKLERD</sequence>
<feature type="signal peptide" evidence="2">
    <location>
        <begin position="1"/>
        <end position="22"/>
    </location>
</feature>
<reference evidence="3 4" key="1">
    <citation type="submission" date="2019-02" db="EMBL/GenBank/DDBJ databases">
        <title>Deep-cultivation of Planctomycetes and their phenomic and genomic characterization uncovers novel biology.</title>
        <authorList>
            <person name="Wiegand S."/>
            <person name="Jogler M."/>
            <person name="Boedeker C."/>
            <person name="Pinto D."/>
            <person name="Vollmers J."/>
            <person name="Rivas-Marin E."/>
            <person name="Kohn T."/>
            <person name="Peeters S.H."/>
            <person name="Heuer A."/>
            <person name="Rast P."/>
            <person name="Oberbeckmann S."/>
            <person name="Bunk B."/>
            <person name="Jeske O."/>
            <person name="Meyerdierks A."/>
            <person name="Storesund J.E."/>
            <person name="Kallscheuer N."/>
            <person name="Luecker S."/>
            <person name="Lage O.M."/>
            <person name="Pohl T."/>
            <person name="Merkel B.J."/>
            <person name="Hornburger P."/>
            <person name="Mueller R.-W."/>
            <person name="Bruemmer F."/>
            <person name="Labrenz M."/>
            <person name="Spormann A.M."/>
            <person name="Op den Camp H."/>
            <person name="Overmann J."/>
            <person name="Amann R."/>
            <person name="Jetten M.S.M."/>
            <person name="Mascher T."/>
            <person name="Medema M.H."/>
            <person name="Devos D.P."/>
            <person name="Kaster A.-K."/>
            <person name="Ovreas L."/>
            <person name="Rohde M."/>
            <person name="Galperin M.Y."/>
            <person name="Jogler C."/>
        </authorList>
    </citation>
    <scope>NUCLEOTIDE SEQUENCE [LARGE SCALE GENOMIC DNA]</scope>
    <source>
        <strain evidence="3 4">Pan44</strain>
    </source>
</reference>
<dbReference type="OrthoDB" id="228501at2"/>
<feature type="chain" id="PRO_5022145921" description="HEAT repeat protein" evidence="2">
    <location>
        <begin position="23"/>
        <end position="361"/>
    </location>
</feature>
<protein>
    <recommendedName>
        <fullName evidence="5">HEAT repeat protein</fullName>
    </recommendedName>
</protein>